<dbReference type="InterPro" id="IPR044930">
    <property type="entry name" value="Homing_endonuclease_His-Me"/>
</dbReference>
<dbReference type="Pfam" id="PF13392">
    <property type="entry name" value="HNH_3"/>
    <property type="match status" value="1"/>
</dbReference>
<reference evidence="2" key="1">
    <citation type="journal article" date="2014" name="Front. Microbiol.">
        <title>High frequency of phylogenetically diverse reductive dehalogenase-homologous genes in deep subseafloor sedimentary metagenomes.</title>
        <authorList>
            <person name="Kawai M."/>
            <person name="Futagami T."/>
            <person name="Toyoda A."/>
            <person name="Takaki Y."/>
            <person name="Nishi S."/>
            <person name="Hori S."/>
            <person name="Arai W."/>
            <person name="Tsubouchi T."/>
            <person name="Morono Y."/>
            <person name="Uchiyama I."/>
            <person name="Ito T."/>
            <person name="Fujiyama A."/>
            <person name="Inagaki F."/>
            <person name="Takami H."/>
        </authorList>
    </citation>
    <scope>NUCLEOTIDE SEQUENCE</scope>
    <source>
        <strain evidence="2">Expedition CK06-06</strain>
    </source>
</reference>
<feature type="non-terminal residue" evidence="2">
    <location>
        <position position="1"/>
    </location>
</feature>
<accession>X0SV80</accession>
<dbReference type="SUPFAM" id="SSF54060">
    <property type="entry name" value="His-Me finger endonucleases"/>
    <property type="match status" value="1"/>
</dbReference>
<proteinExistence type="predicted"/>
<gene>
    <name evidence="2" type="ORF">S01H1_08881</name>
</gene>
<sequence>WLKPEGDCLVWTRYRLEDGYGYIKYKGTMITSNRLFWMLRHSRDIPKGMVIRHTCDNPPCCKDEHLVIGTQGDNIIDDFERGRVHGKSKVTECPQGHPYDAKNTQIDYIGHRQCRICKRVQSRRSEVKRRAKKKEKERIEKDKSLVAEIYASLDRIEVALSERTNTPLAKSINV</sequence>
<name>X0SV80_9ZZZZ</name>
<dbReference type="InterPro" id="IPR003615">
    <property type="entry name" value="HNH_nuc"/>
</dbReference>
<dbReference type="EMBL" id="BARS01004544">
    <property type="protein sequence ID" value="GAF79842.1"/>
    <property type="molecule type" value="Genomic_DNA"/>
</dbReference>
<protein>
    <recommendedName>
        <fullName evidence="1">HNH nuclease domain-containing protein</fullName>
    </recommendedName>
</protein>
<evidence type="ECO:0000313" key="2">
    <source>
        <dbReference type="EMBL" id="GAF79842.1"/>
    </source>
</evidence>
<evidence type="ECO:0000259" key="1">
    <source>
        <dbReference type="Pfam" id="PF13392"/>
    </source>
</evidence>
<dbReference type="InterPro" id="IPR044925">
    <property type="entry name" value="His-Me_finger_sf"/>
</dbReference>
<comment type="caution">
    <text evidence="2">The sequence shown here is derived from an EMBL/GenBank/DDBJ whole genome shotgun (WGS) entry which is preliminary data.</text>
</comment>
<dbReference type="Gene3D" id="3.90.75.10">
    <property type="entry name" value="Homing Intron 3 (I-ppo) Encoded Endonuclease, Chain A"/>
    <property type="match status" value="1"/>
</dbReference>
<dbReference type="GO" id="GO:0004519">
    <property type="term" value="F:endonuclease activity"/>
    <property type="evidence" value="ECO:0007669"/>
    <property type="project" value="InterPro"/>
</dbReference>
<dbReference type="AlphaFoldDB" id="X0SV80"/>
<feature type="domain" description="HNH nuclease" evidence="1">
    <location>
        <begin position="34"/>
        <end position="74"/>
    </location>
</feature>
<organism evidence="2">
    <name type="scientific">marine sediment metagenome</name>
    <dbReference type="NCBI Taxonomy" id="412755"/>
    <lineage>
        <taxon>unclassified sequences</taxon>
        <taxon>metagenomes</taxon>
        <taxon>ecological metagenomes</taxon>
    </lineage>
</organism>